<gene>
    <name evidence="1" type="ORF">OIH86_03835</name>
</gene>
<dbReference type="Gene3D" id="3.10.450.50">
    <property type="match status" value="1"/>
</dbReference>
<dbReference type="Pfam" id="PF02810">
    <property type="entry name" value="SEC-C"/>
    <property type="match status" value="1"/>
</dbReference>
<evidence type="ECO:0000313" key="1">
    <source>
        <dbReference type="EMBL" id="MCV9884772.1"/>
    </source>
</evidence>
<dbReference type="SUPFAM" id="SSF103642">
    <property type="entry name" value="Sec-C motif"/>
    <property type="match status" value="1"/>
</dbReference>
<dbReference type="RefSeq" id="WP_264141687.1">
    <property type="nucleotide sequence ID" value="NZ_JAOYEY010000023.1"/>
</dbReference>
<protein>
    <submittedName>
        <fullName evidence="1">SEC-C metal-binding domain-containing protein</fullName>
    </submittedName>
</protein>
<dbReference type="Proteomes" id="UP001526147">
    <property type="component" value="Unassembled WGS sequence"/>
</dbReference>
<dbReference type="EMBL" id="JAOYEY010000023">
    <property type="protein sequence ID" value="MCV9884772.1"/>
    <property type="molecule type" value="Genomic_DNA"/>
</dbReference>
<accession>A0ABT3DDN9</accession>
<dbReference type="InterPro" id="IPR004027">
    <property type="entry name" value="SEC_C_motif"/>
</dbReference>
<name>A0ABT3DDN9_9BACI</name>
<evidence type="ECO:0000313" key="2">
    <source>
        <dbReference type="Proteomes" id="UP001526147"/>
    </source>
</evidence>
<proteinExistence type="predicted"/>
<sequence length="615" mass="71475">MKVEPRRNDPCICGSGKKYKKCCMKKSSVIQLHEVKEERFYQQKHMLTLKIKDFIYKELPASQQYKLFSEFKRRTEHTLSSKNENPFFEFWLIFFHRYENGLRGIEWFISTQEKRLSQDELEMAQTWKSLTPKLVQAVDHDEKSVIFKDMMTNETYPLAKMQENLKDTVAPWSSTFALIEQFDSFYYFNGVRIVQGPENIEKAINVITELQKEQNLSVEQVMMDYYPEVLAAFNMAKVREITEKSEITQYINRYQILNQQALFDLLQAEPHFLIDKWENQLKVSNWVNAWYQYTDNALTEPINIGNVIGTLTIEGNTLTYITLKEDTIEELQSIFHSGLITLQDEQQKTMEVPKTVELKNTVASIPEGAPQYMLLYANHDVRLDLDLKLPLFGDKSVLDLVNEGQTDVVEAYLQQRENNLFTQAQREFKQIEITADFNSVRKELGLPLSPFVTGGTERVTTITEIVSTSEGQTLVKEEDIPVYELLGFTPSTVNTFYSEDLVTFFKEKTDGKSDLTLRKYRNCLFDLREILEGHAVDSWDACDEDFWKQVCLRDLPSLYDPMSKTVAKDFMSTIKALAKWLVKEEKATMTAKAVGHIAKDAEEQLIEYVEGQKVK</sequence>
<reference evidence="1 2" key="1">
    <citation type="submission" date="2022-10" db="EMBL/GenBank/DDBJ databases">
        <title>Draft genome assembly of moderately radiation resistant bacterium Metabacillus halosaccharovorans.</title>
        <authorList>
            <person name="Pal S."/>
            <person name="Gopinathan A."/>
        </authorList>
    </citation>
    <scope>NUCLEOTIDE SEQUENCE [LARGE SCALE GENOMIC DNA]</scope>
    <source>
        <strain evidence="1 2">VITHBRA001</strain>
    </source>
</reference>
<keyword evidence="2" id="KW-1185">Reference proteome</keyword>
<comment type="caution">
    <text evidence="1">The sequence shown here is derived from an EMBL/GenBank/DDBJ whole genome shotgun (WGS) entry which is preliminary data.</text>
</comment>
<organism evidence="1 2">
    <name type="scientific">Metabacillus halosaccharovorans</name>
    <dbReference type="NCBI Taxonomy" id="930124"/>
    <lineage>
        <taxon>Bacteria</taxon>
        <taxon>Bacillati</taxon>
        <taxon>Bacillota</taxon>
        <taxon>Bacilli</taxon>
        <taxon>Bacillales</taxon>
        <taxon>Bacillaceae</taxon>
        <taxon>Metabacillus</taxon>
    </lineage>
</organism>